<dbReference type="AlphaFoldDB" id="S3D065"/>
<gene>
    <name evidence="1" type="ORF">GLAREA_12538</name>
</gene>
<evidence type="ECO:0000313" key="2">
    <source>
        <dbReference type="Proteomes" id="UP000016922"/>
    </source>
</evidence>
<dbReference type="EMBL" id="KE145362">
    <property type="protein sequence ID" value="EPE31235.1"/>
    <property type="molecule type" value="Genomic_DNA"/>
</dbReference>
<name>S3D065_GLAL2</name>
<sequence>MGVFVTEDIMPKKELNFKASKVTTKSDDPPSELNNRWNGVEIFIRNLTQFEMFLCDSYTNWGRAAKGPASTVLPFSTMTYSYCNKTFSPGGVGAGNAFKLRLDSSQEFAIAIGFTNARLACRKAGIKNSSKAEDGYDAANDQRQSIVSGEYEGKCEETGDSVKFTIEAASEPGSITTITIEQRIKG</sequence>
<accession>S3D065</accession>
<protein>
    <submittedName>
        <fullName evidence="1">Uncharacterized protein</fullName>
    </submittedName>
</protein>
<dbReference type="OrthoDB" id="4996552at2759"/>
<dbReference type="KEGG" id="glz:GLAREA_12538"/>
<dbReference type="RefSeq" id="XP_008081510.1">
    <property type="nucleotide sequence ID" value="XM_008083319.1"/>
</dbReference>
<proteinExistence type="predicted"/>
<evidence type="ECO:0000313" key="1">
    <source>
        <dbReference type="EMBL" id="EPE31235.1"/>
    </source>
</evidence>
<organism evidence="1 2">
    <name type="scientific">Glarea lozoyensis (strain ATCC 20868 / MF5171)</name>
    <dbReference type="NCBI Taxonomy" id="1116229"/>
    <lineage>
        <taxon>Eukaryota</taxon>
        <taxon>Fungi</taxon>
        <taxon>Dikarya</taxon>
        <taxon>Ascomycota</taxon>
        <taxon>Pezizomycotina</taxon>
        <taxon>Leotiomycetes</taxon>
        <taxon>Helotiales</taxon>
        <taxon>Helotiaceae</taxon>
        <taxon>Glarea</taxon>
    </lineage>
</organism>
<keyword evidence="2" id="KW-1185">Reference proteome</keyword>
<reference evidence="1 2" key="1">
    <citation type="journal article" date="2013" name="BMC Genomics">
        <title>Genomics-driven discovery of the pneumocandin biosynthetic gene cluster in the fungus Glarea lozoyensis.</title>
        <authorList>
            <person name="Chen L."/>
            <person name="Yue Q."/>
            <person name="Zhang X."/>
            <person name="Xiang M."/>
            <person name="Wang C."/>
            <person name="Li S."/>
            <person name="Che Y."/>
            <person name="Ortiz-Lopez F.J."/>
            <person name="Bills G.F."/>
            <person name="Liu X."/>
            <person name="An Z."/>
        </authorList>
    </citation>
    <scope>NUCLEOTIDE SEQUENCE [LARGE SCALE GENOMIC DNA]</scope>
    <source>
        <strain evidence="2">ATCC 20868 / MF5171</strain>
    </source>
</reference>
<dbReference type="GeneID" id="19471578"/>
<dbReference type="Proteomes" id="UP000016922">
    <property type="component" value="Unassembled WGS sequence"/>
</dbReference>
<dbReference type="HOGENOM" id="CLU_1454545_0_0_1"/>
<dbReference type="OMA" id="DESHRFH"/>